<evidence type="ECO:0000313" key="3">
    <source>
        <dbReference type="Proteomes" id="UP000256964"/>
    </source>
</evidence>
<keyword evidence="3" id="KW-1185">Reference proteome</keyword>
<dbReference type="STRING" id="139420.A0A371D441"/>
<dbReference type="Proteomes" id="UP000256964">
    <property type="component" value="Unassembled WGS sequence"/>
</dbReference>
<evidence type="ECO:0000256" key="1">
    <source>
        <dbReference type="SAM" id="Phobius"/>
    </source>
</evidence>
<evidence type="ECO:0000313" key="2">
    <source>
        <dbReference type="EMBL" id="RDX47313.1"/>
    </source>
</evidence>
<feature type="transmembrane region" description="Helical" evidence="1">
    <location>
        <begin position="6"/>
        <end position="27"/>
    </location>
</feature>
<name>A0A371D441_9APHY</name>
<dbReference type="AlphaFoldDB" id="A0A371D441"/>
<organism evidence="2 3">
    <name type="scientific">Lentinus brumalis</name>
    <dbReference type="NCBI Taxonomy" id="2498619"/>
    <lineage>
        <taxon>Eukaryota</taxon>
        <taxon>Fungi</taxon>
        <taxon>Dikarya</taxon>
        <taxon>Basidiomycota</taxon>
        <taxon>Agaricomycotina</taxon>
        <taxon>Agaricomycetes</taxon>
        <taxon>Polyporales</taxon>
        <taxon>Polyporaceae</taxon>
        <taxon>Lentinus</taxon>
    </lineage>
</organism>
<accession>A0A371D441</accession>
<dbReference type="EMBL" id="KZ857420">
    <property type="protein sequence ID" value="RDX47313.1"/>
    <property type="molecule type" value="Genomic_DNA"/>
</dbReference>
<gene>
    <name evidence="2" type="ORF">OH76DRAFT_1484914</name>
</gene>
<keyword evidence="1" id="KW-1133">Transmembrane helix</keyword>
<dbReference type="OrthoDB" id="2657661at2759"/>
<keyword evidence="1" id="KW-0812">Transmembrane</keyword>
<feature type="transmembrane region" description="Helical" evidence="1">
    <location>
        <begin position="39"/>
        <end position="60"/>
    </location>
</feature>
<proteinExistence type="predicted"/>
<sequence length="151" mass="17104">MGLETLAIIYSLPYALLMWAMVTFLVAFSFEFFGTTDRVAVFTTAAAWIAIAFLVVWTIYTGWEGGETSVWERHRQLLLRTYERAVPERLRTGLEKMHGKNKQAARKLSVQAHSLGTKIQSYVRMQPLSLRALPHVNDPPMTDGSSRLSNV</sequence>
<protein>
    <submittedName>
        <fullName evidence="2">Uncharacterized protein</fullName>
    </submittedName>
</protein>
<reference evidence="2 3" key="1">
    <citation type="journal article" date="2018" name="Biotechnol. Biofuels">
        <title>Integrative visual omics of the white-rot fungus Polyporus brumalis exposes the biotechnological potential of its oxidative enzymes for delignifying raw plant biomass.</title>
        <authorList>
            <person name="Miyauchi S."/>
            <person name="Rancon A."/>
            <person name="Drula E."/>
            <person name="Hage H."/>
            <person name="Chaduli D."/>
            <person name="Favel A."/>
            <person name="Grisel S."/>
            <person name="Henrissat B."/>
            <person name="Herpoel-Gimbert I."/>
            <person name="Ruiz-Duenas F.J."/>
            <person name="Chevret D."/>
            <person name="Hainaut M."/>
            <person name="Lin J."/>
            <person name="Wang M."/>
            <person name="Pangilinan J."/>
            <person name="Lipzen A."/>
            <person name="Lesage-Meessen L."/>
            <person name="Navarro D."/>
            <person name="Riley R."/>
            <person name="Grigoriev I.V."/>
            <person name="Zhou S."/>
            <person name="Raouche S."/>
            <person name="Rosso M.N."/>
        </authorList>
    </citation>
    <scope>NUCLEOTIDE SEQUENCE [LARGE SCALE GENOMIC DNA]</scope>
    <source>
        <strain evidence="2 3">BRFM 1820</strain>
    </source>
</reference>
<keyword evidence="1" id="KW-0472">Membrane</keyword>